<dbReference type="PROSITE" id="PS51257">
    <property type="entry name" value="PROKAR_LIPOPROTEIN"/>
    <property type="match status" value="1"/>
</dbReference>
<proteinExistence type="predicted"/>
<reference evidence="2" key="1">
    <citation type="journal article" date="2019" name="PLoS Negl. Trop. Dis.">
        <title>Revisiting the worldwide diversity of Leptospira species in the environment.</title>
        <authorList>
            <person name="Vincent A.T."/>
            <person name="Schiettekatte O."/>
            <person name="Bourhy P."/>
            <person name="Veyrier F.J."/>
            <person name="Picardeau M."/>
        </authorList>
    </citation>
    <scope>NUCLEOTIDE SEQUENCE [LARGE SCALE GENOMIC DNA]</scope>
    <source>
        <strain evidence="2">201800278</strain>
    </source>
</reference>
<evidence type="ECO:0000313" key="1">
    <source>
        <dbReference type="EMBL" id="TGL05317.1"/>
    </source>
</evidence>
<accession>A0ABY2LX08</accession>
<dbReference type="EMBL" id="RQFO01000004">
    <property type="protein sequence ID" value="TGL05317.1"/>
    <property type="molecule type" value="Genomic_DNA"/>
</dbReference>
<evidence type="ECO:0000313" key="2">
    <source>
        <dbReference type="Proteomes" id="UP000297465"/>
    </source>
</evidence>
<organism evidence="1 2">
    <name type="scientific">Leptospira montravelensis</name>
    <dbReference type="NCBI Taxonomy" id="2484961"/>
    <lineage>
        <taxon>Bacteria</taxon>
        <taxon>Pseudomonadati</taxon>
        <taxon>Spirochaetota</taxon>
        <taxon>Spirochaetia</taxon>
        <taxon>Leptospirales</taxon>
        <taxon>Leptospiraceae</taxon>
        <taxon>Leptospira</taxon>
    </lineage>
</organism>
<dbReference type="Proteomes" id="UP000297465">
    <property type="component" value="Unassembled WGS sequence"/>
</dbReference>
<protein>
    <submittedName>
        <fullName evidence="1">Small lipoprotein</fullName>
    </submittedName>
</protein>
<gene>
    <name evidence="1" type="ORF">EHQ31_00960</name>
</gene>
<sequence length="294" mass="30368">MLCEGFKMKNSIISLLLFGVIGCSNIYSPMGVKGKDAKKQIRDLNSNLGLLSFPLLLSSASSTSSSSSNTNFICPTESNANLGSASDSTAANFTLPAANNYVDLDAKAGGSLYFRSNASASSTAYIVKVLQTANTSSTASCTYTTGASACTGAISAALTLTTTTTTLSATYCLAIKCTAAAYIRIQPSATATSTSSSSTNSFLSLALAPEILKSVSGIEDDKYYTKDSLEKCKEGLTNISLLQTASLSASFGNVREVSYCNKPLSIISSGVDSSGIAALQGNECKLDEVNPIGF</sequence>
<comment type="caution">
    <text evidence="1">The sequence shown here is derived from an EMBL/GenBank/DDBJ whole genome shotgun (WGS) entry which is preliminary data.</text>
</comment>
<name>A0ABY2LX08_9LEPT</name>
<keyword evidence="2" id="KW-1185">Reference proteome</keyword>
<keyword evidence="1" id="KW-0449">Lipoprotein</keyword>